<feature type="region of interest" description="Disordered" evidence="1">
    <location>
        <begin position="88"/>
        <end position="113"/>
    </location>
</feature>
<dbReference type="AlphaFoldDB" id="A0A2S2QY82"/>
<accession>A0A2S2QY82</accession>
<reference evidence="2" key="1">
    <citation type="submission" date="2018-04" db="EMBL/GenBank/DDBJ databases">
        <title>Transcriptome assembly of Sipha flava.</title>
        <authorList>
            <person name="Scully E.D."/>
            <person name="Geib S.M."/>
            <person name="Palmer N.A."/>
            <person name="Koch K."/>
            <person name="Bradshaw J."/>
            <person name="Heng-Moss T."/>
            <person name="Sarath G."/>
        </authorList>
    </citation>
    <scope>NUCLEOTIDE SEQUENCE</scope>
</reference>
<sequence length="113" mass="13131">MISYICFPSKINENPKRATKAHAKRIVFTILMQAREIVCSKKRADAERSFSPEIKYAPPNPRTAILGFFNVWRVYPYLPRHSAPGLFQRHDHSAHKGVENKVSRSSRPLYDKY</sequence>
<dbReference type="EMBL" id="GGMS01013495">
    <property type="protein sequence ID" value="MBY82698.1"/>
    <property type="molecule type" value="Transcribed_RNA"/>
</dbReference>
<protein>
    <submittedName>
        <fullName evidence="2">Uncharacterized protein</fullName>
    </submittedName>
</protein>
<proteinExistence type="predicted"/>
<organism evidence="2">
    <name type="scientific">Sipha flava</name>
    <name type="common">yellow sugarcane aphid</name>
    <dbReference type="NCBI Taxonomy" id="143950"/>
    <lineage>
        <taxon>Eukaryota</taxon>
        <taxon>Metazoa</taxon>
        <taxon>Ecdysozoa</taxon>
        <taxon>Arthropoda</taxon>
        <taxon>Hexapoda</taxon>
        <taxon>Insecta</taxon>
        <taxon>Pterygota</taxon>
        <taxon>Neoptera</taxon>
        <taxon>Paraneoptera</taxon>
        <taxon>Hemiptera</taxon>
        <taxon>Sternorrhyncha</taxon>
        <taxon>Aphidomorpha</taxon>
        <taxon>Aphidoidea</taxon>
        <taxon>Aphididae</taxon>
        <taxon>Sipha</taxon>
    </lineage>
</organism>
<name>A0A2S2QY82_9HEMI</name>
<gene>
    <name evidence="2" type="ORF">g.132257</name>
</gene>
<evidence type="ECO:0000313" key="2">
    <source>
        <dbReference type="EMBL" id="MBY82698.1"/>
    </source>
</evidence>
<feature type="compositionally biased region" description="Basic and acidic residues" evidence="1">
    <location>
        <begin position="88"/>
        <end position="102"/>
    </location>
</feature>
<evidence type="ECO:0000256" key="1">
    <source>
        <dbReference type="SAM" id="MobiDB-lite"/>
    </source>
</evidence>